<dbReference type="Gene3D" id="3.30.450.20">
    <property type="entry name" value="PAS domain"/>
    <property type="match status" value="3"/>
</dbReference>
<evidence type="ECO:0000256" key="1">
    <source>
        <dbReference type="ARBA" id="ARBA00001946"/>
    </source>
</evidence>
<dbReference type="PANTHER" id="PTHR44757:SF2">
    <property type="entry name" value="BIOFILM ARCHITECTURE MAINTENANCE PROTEIN MBAA"/>
    <property type="match status" value="1"/>
</dbReference>
<dbReference type="SMART" id="SM00267">
    <property type="entry name" value="GGDEF"/>
    <property type="match status" value="1"/>
</dbReference>
<dbReference type="PROSITE" id="PS50883">
    <property type="entry name" value="EAL"/>
    <property type="match status" value="1"/>
</dbReference>
<dbReference type="Pfam" id="PF08448">
    <property type="entry name" value="PAS_4"/>
    <property type="match status" value="2"/>
</dbReference>
<dbReference type="InterPro" id="IPR000014">
    <property type="entry name" value="PAS"/>
</dbReference>
<evidence type="ECO:0000256" key="2">
    <source>
        <dbReference type="ARBA" id="ARBA00022777"/>
    </source>
</evidence>
<dbReference type="Pfam" id="PF00563">
    <property type="entry name" value="EAL"/>
    <property type="match status" value="1"/>
</dbReference>
<dbReference type="SUPFAM" id="SSF55073">
    <property type="entry name" value="Nucleotide cyclase"/>
    <property type="match status" value="1"/>
</dbReference>
<dbReference type="SMART" id="SM00065">
    <property type="entry name" value="GAF"/>
    <property type="match status" value="1"/>
</dbReference>
<dbReference type="Gene3D" id="3.20.20.450">
    <property type="entry name" value="EAL domain"/>
    <property type="match status" value="1"/>
</dbReference>
<feature type="domain" description="EAL" evidence="3">
    <location>
        <begin position="788"/>
        <end position="1039"/>
    </location>
</feature>
<dbReference type="InterPro" id="IPR043128">
    <property type="entry name" value="Rev_trsase/Diguanyl_cyclase"/>
</dbReference>
<dbReference type="InterPro" id="IPR003018">
    <property type="entry name" value="GAF"/>
</dbReference>
<dbReference type="SMART" id="SM00091">
    <property type="entry name" value="PAS"/>
    <property type="match status" value="2"/>
</dbReference>
<dbReference type="InterPro" id="IPR035919">
    <property type="entry name" value="EAL_sf"/>
</dbReference>
<feature type="domain" description="GGDEF" evidence="4">
    <location>
        <begin position="646"/>
        <end position="779"/>
    </location>
</feature>
<dbReference type="InterPro" id="IPR052155">
    <property type="entry name" value="Biofilm_reg_signaling"/>
</dbReference>
<evidence type="ECO:0000259" key="4">
    <source>
        <dbReference type="PROSITE" id="PS50887"/>
    </source>
</evidence>
<dbReference type="InterPro" id="IPR000160">
    <property type="entry name" value="GGDEF_dom"/>
</dbReference>
<dbReference type="EMBL" id="SZYH01000002">
    <property type="protein sequence ID" value="TKV64488.1"/>
    <property type="molecule type" value="Genomic_DNA"/>
</dbReference>
<comment type="cofactor">
    <cofactor evidence="1">
        <name>Mg(2+)</name>
        <dbReference type="ChEBI" id="CHEBI:18420"/>
    </cofactor>
</comment>
<evidence type="ECO:0000313" key="5">
    <source>
        <dbReference type="EMBL" id="TKV64488.1"/>
    </source>
</evidence>
<dbReference type="Pfam" id="PF01590">
    <property type="entry name" value="GAF"/>
    <property type="match status" value="1"/>
</dbReference>
<dbReference type="PANTHER" id="PTHR44757">
    <property type="entry name" value="DIGUANYLATE CYCLASE DGCP"/>
    <property type="match status" value="1"/>
</dbReference>
<keyword evidence="2" id="KW-0808">Transferase</keyword>
<dbReference type="FunFam" id="3.30.70.270:FF:000001">
    <property type="entry name" value="Diguanylate cyclase domain protein"/>
    <property type="match status" value="1"/>
</dbReference>
<keyword evidence="6" id="KW-1185">Reference proteome</keyword>
<dbReference type="SUPFAM" id="SSF141868">
    <property type="entry name" value="EAL domain-like"/>
    <property type="match status" value="1"/>
</dbReference>
<dbReference type="InterPro" id="IPR001633">
    <property type="entry name" value="EAL_dom"/>
</dbReference>
<dbReference type="NCBIfam" id="TIGR00254">
    <property type="entry name" value="GGDEF"/>
    <property type="match status" value="1"/>
</dbReference>
<dbReference type="Pfam" id="PF00990">
    <property type="entry name" value="GGDEF"/>
    <property type="match status" value="1"/>
</dbReference>
<dbReference type="PROSITE" id="PS50887">
    <property type="entry name" value="GGDEF"/>
    <property type="match status" value="1"/>
</dbReference>
<dbReference type="InterPro" id="IPR013656">
    <property type="entry name" value="PAS_4"/>
</dbReference>
<dbReference type="AlphaFoldDB" id="A0A4U6QVW7"/>
<dbReference type="OrthoDB" id="9804951at2"/>
<dbReference type="InterPro" id="IPR035965">
    <property type="entry name" value="PAS-like_dom_sf"/>
</dbReference>
<proteinExistence type="predicted"/>
<dbReference type="SMART" id="SM00052">
    <property type="entry name" value="EAL"/>
    <property type="match status" value="1"/>
</dbReference>
<dbReference type="InterPro" id="IPR029787">
    <property type="entry name" value="Nucleotide_cyclase"/>
</dbReference>
<comment type="caution">
    <text evidence="5">The sequence shown here is derived from an EMBL/GenBank/DDBJ whole genome shotgun (WGS) entry which is preliminary data.</text>
</comment>
<dbReference type="NCBIfam" id="TIGR00229">
    <property type="entry name" value="sensory_box"/>
    <property type="match status" value="1"/>
</dbReference>
<name>A0A4U6QVW7_9GAMM</name>
<reference evidence="5 6" key="1">
    <citation type="submission" date="2019-05" db="EMBL/GenBank/DDBJ databases">
        <title>Marinobacter panjinensis sp. nov., a moderately halophilic bacterium isolated from sea tidal flat environment.</title>
        <authorList>
            <person name="Yang W."/>
            <person name="An M."/>
            <person name="He W."/>
            <person name="Luo X."/>
            <person name="Zhu L."/>
            <person name="Chen G."/>
            <person name="Zhang Y."/>
            <person name="Wang Y."/>
        </authorList>
    </citation>
    <scope>NUCLEOTIDE SEQUENCE [LARGE SCALE GENOMIC DNA]</scope>
    <source>
        <strain evidence="5 6">PJ-16</strain>
    </source>
</reference>
<accession>A0A4U6QVW7</accession>
<dbReference type="Gene3D" id="3.30.450.40">
    <property type="match status" value="1"/>
</dbReference>
<gene>
    <name evidence="5" type="ORF">FDP08_19025</name>
</gene>
<evidence type="ECO:0000259" key="3">
    <source>
        <dbReference type="PROSITE" id="PS50883"/>
    </source>
</evidence>
<dbReference type="RefSeq" id="WP_137437847.1">
    <property type="nucleotide sequence ID" value="NZ_SZYH01000002.1"/>
</dbReference>
<dbReference type="InterPro" id="IPR029016">
    <property type="entry name" value="GAF-like_dom_sf"/>
</dbReference>
<dbReference type="Proteomes" id="UP000308488">
    <property type="component" value="Unassembled WGS sequence"/>
</dbReference>
<protein>
    <submittedName>
        <fullName evidence="5">EAL domain-containing protein</fullName>
    </submittedName>
</protein>
<organism evidence="5 6">
    <name type="scientific">Marinobacter panjinensis</name>
    <dbReference type="NCBI Taxonomy" id="2576384"/>
    <lineage>
        <taxon>Bacteria</taxon>
        <taxon>Pseudomonadati</taxon>
        <taxon>Pseudomonadota</taxon>
        <taxon>Gammaproteobacteria</taxon>
        <taxon>Pseudomonadales</taxon>
        <taxon>Marinobacteraceae</taxon>
        <taxon>Marinobacter</taxon>
    </lineage>
</organism>
<dbReference type="CDD" id="cd00130">
    <property type="entry name" value="PAS"/>
    <property type="match status" value="1"/>
</dbReference>
<dbReference type="SUPFAM" id="SSF55781">
    <property type="entry name" value="GAF domain-like"/>
    <property type="match status" value="1"/>
</dbReference>
<dbReference type="Gene3D" id="3.30.70.270">
    <property type="match status" value="1"/>
</dbReference>
<sequence length="1043" mass="115721">MSDKAARNAISAPGFLSGGGEMGALIRQHDWRKSPLGSPHHWPQSLRTAVRLMLNIEQPIMIFWGQDAACLYNDAFRQALGPEHPPYSLGRPAREIWKSAWPIIGKGVEQVMKGKGPVEQLNHNLPSTRYGQQKDGYWTCSFIPLEDDNAPRGIGGVLSVCTEATDQICAQPALDTNSDYLSQMFNRASAFMVFLSGPDHRYEIANPSHAQLIGHRPVLGKTIREALPDVVEQGFVDILDQVYATGTSYRANNVKYDVQVTPGGPVNEHIINFVYQPVWGPDGKVSGIFAEGTDVTDQVLTQEELKRVNRALADTLNHQKASERRNSFRLKLTDSLRSLVDPDEITAAATALLGQFLGVTRVFYGDVSKSGETVTVRPGWTRKGAASMVGDELPLEEFGPVVAAQIRAGEVFVLGDVLADERSADYANAYLERGIKSVLAVPVMKAGSLRVLLGVHDSVVHHWTTKEIALAEDVVDRTWAAVESARAQAELRRERDHSRYILNSMTEGFAAMSADWTMTHFNAEAERISQQPAAEVIGRNHWDVWPEQQGTEVEALYTRVRETGRPATMELLLATPDGNQRWLEIRAYPALAGGLAVFFRDITERKRADEEIRHASLHDPLTGLPNRAMLFEYAAHMLPHNLRTSQCAAVLFLDLDRFKPINDTHGHDIGDKVLKEISSRLTRSLRAEDLVVRMGGDEFVVLLQDINVPADAGDLALHIIRKINEPYQVEELALSVSTSIGISIFPRDGEDIDTLVSHADAAMYQAKQGGSNDFRFYSSAFTAGINRQNSIEQELKMALHNHAFHLFYQPVIDIHTYEVVSVEALLRLGNEEIGPELFVPIAEATGIINPIGRWVLQEAIRQSHAWAANGLAAIPISVNVSAVEFRDRDFIGHFEQLLQEHAIHPAMLQLELTETAVMYDLDEAISVLTRLRALGIAILLDDFGTGHSSLAHLTRLPLDKIKIDKSFIFQLEQDTSSRAVTDSMLALGNTLELEVVAEGIETAEALDYLRSRGCRQAQGFFFCRPMSGEDFASWYRTRRIGSA</sequence>
<evidence type="ECO:0000313" key="6">
    <source>
        <dbReference type="Proteomes" id="UP000308488"/>
    </source>
</evidence>
<dbReference type="SUPFAM" id="SSF55785">
    <property type="entry name" value="PYP-like sensor domain (PAS domain)"/>
    <property type="match status" value="2"/>
</dbReference>
<keyword evidence="2" id="KW-0418">Kinase</keyword>
<dbReference type="CDD" id="cd01948">
    <property type="entry name" value="EAL"/>
    <property type="match status" value="1"/>
</dbReference>
<dbReference type="CDD" id="cd01949">
    <property type="entry name" value="GGDEF"/>
    <property type="match status" value="1"/>
</dbReference>
<dbReference type="GO" id="GO:0016301">
    <property type="term" value="F:kinase activity"/>
    <property type="evidence" value="ECO:0007669"/>
    <property type="project" value="UniProtKB-KW"/>
</dbReference>